<evidence type="ECO:0000313" key="4">
    <source>
        <dbReference type="EnsemblPlants" id="Pp3c15_10900V3.1"/>
    </source>
</evidence>
<dbReference type="KEGG" id="ppp:112292175"/>
<dbReference type="AlphaFoldDB" id="A0A2K1JCS9"/>
<dbReference type="RefSeq" id="XP_024396165.1">
    <property type="nucleotide sequence ID" value="XM_024540397.2"/>
</dbReference>
<dbReference type="OrthoDB" id="10381058at2759"/>
<feature type="domain" description="Fanconi anaemia group A protein arcN subdomain" evidence="2">
    <location>
        <begin position="4"/>
        <end position="147"/>
    </location>
</feature>
<protein>
    <recommendedName>
        <fullName evidence="2">Fanconi anaemia group A protein arcN subdomain domain-containing protein</fullName>
    </recommendedName>
</protein>
<evidence type="ECO:0000313" key="5">
    <source>
        <dbReference type="Proteomes" id="UP000006727"/>
    </source>
</evidence>
<gene>
    <name evidence="4" type="primary">LOC112292175</name>
    <name evidence="3" type="ORF">PHYPA_019597</name>
</gene>
<evidence type="ECO:0000259" key="2">
    <source>
        <dbReference type="Pfam" id="PF24783"/>
    </source>
</evidence>
<name>A0A2K1JCS9_PHYPA</name>
<dbReference type="EMBL" id="ABEU02000015">
    <property type="protein sequence ID" value="PNR39319.1"/>
    <property type="molecule type" value="Genomic_DNA"/>
</dbReference>
<dbReference type="InterPro" id="IPR055387">
    <property type="entry name" value="FANCA_arcN"/>
</dbReference>
<dbReference type="Gramene" id="Pp3c15_10900V3.1">
    <property type="protein sequence ID" value="Pp3c15_10900V3.1"/>
    <property type="gene ID" value="Pp3c15_10900"/>
</dbReference>
<dbReference type="EnsemblPlants" id="Pp3c15_10900V3.1">
    <property type="protein sequence ID" value="Pp3c15_10900V3.1"/>
    <property type="gene ID" value="Pp3c15_10900"/>
</dbReference>
<proteinExistence type="predicted"/>
<dbReference type="PaxDb" id="3218-PP1S99_115V6.1"/>
<feature type="region of interest" description="Disordered" evidence="1">
    <location>
        <begin position="154"/>
        <end position="188"/>
    </location>
</feature>
<reference evidence="3 5" key="1">
    <citation type="journal article" date="2008" name="Science">
        <title>The Physcomitrella genome reveals evolutionary insights into the conquest of land by plants.</title>
        <authorList>
            <person name="Rensing S."/>
            <person name="Lang D."/>
            <person name="Zimmer A."/>
            <person name="Terry A."/>
            <person name="Salamov A."/>
            <person name="Shapiro H."/>
            <person name="Nishiyama T."/>
            <person name="Perroud P.-F."/>
            <person name="Lindquist E."/>
            <person name="Kamisugi Y."/>
            <person name="Tanahashi T."/>
            <person name="Sakakibara K."/>
            <person name="Fujita T."/>
            <person name="Oishi K."/>
            <person name="Shin-I T."/>
            <person name="Kuroki Y."/>
            <person name="Toyoda A."/>
            <person name="Suzuki Y."/>
            <person name="Hashimoto A."/>
            <person name="Yamaguchi K."/>
            <person name="Sugano A."/>
            <person name="Kohara Y."/>
            <person name="Fujiyama A."/>
            <person name="Anterola A."/>
            <person name="Aoki S."/>
            <person name="Ashton N."/>
            <person name="Barbazuk W.B."/>
            <person name="Barker E."/>
            <person name="Bennetzen J."/>
            <person name="Bezanilla M."/>
            <person name="Blankenship R."/>
            <person name="Cho S.H."/>
            <person name="Dutcher S."/>
            <person name="Estelle M."/>
            <person name="Fawcett J.A."/>
            <person name="Gundlach H."/>
            <person name="Hanada K."/>
            <person name="Heyl A."/>
            <person name="Hicks K.A."/>
            <person name="Hugh J."/>
            <person name="Lohr M."/>
            <person name="Mayer K."/>
            <person name="Melkozernov A."/>
            <person name="Murata T."/>
            <person name="Nelson D."/>
            <person name="Pils B."/>
            <person name="Prigge M."/>
            <person name="Reiss B."/>
            <person name="Renner T."/>
            <person name="Rombauts S."/>
            <person name="Rushton P."/>
            <person name="Sanderfoot A."/>
            <person name="Schween G."/>
            <person name="Shiu S.-H."/>
            <person name="Stueber K."/>
            <person name="Theodoulou F.L."/>
            <person name="Tu H."/>
            <person name="Van de Peer Y."/>
            <person name="Verrier P.J."/>
            <person name="Waters E."/>
            <person name="Wood A."/>
            <person name="Yang L."/>
            <person name="Cove D."/>
            <person name="Cuming A."/>
            <person name="Hasebe M."/>
            <person name="Lucas S."/>
            <person name="Mishler D.B."/>
            <person name="Reski R."/>
            <person name="Grigoriev I."/>
            <person name="Quatrano R.S."/>
            <person name="Boore J.L."/>
        </authorList>
    </citation>
    <scope>NUCLEOTIDE SEQUENCE [LARGE SCALE GENOMIC DNA]</scope>
    <source>
        <strain evidence="4 5">cv. Gransden 2004</strain>
    </source>
</reference>
<evidence type="ECO:0000256" key="1">
    <source>
        <dbReference type="SAM" id="MobiDB-lite"/>
    </source>
</evidence>
<dbReference type="Pfam" id="PF24783">
    <property type="entry name" value="FANCA_arcN"/>
    <property type="match status" value="1"/>
</dbReference>
<keyword evidence="5" id="KW-1185">Reference proteome</keyword>
<reference evidence="3 5" key="2">
    <citation type="journal article" date="2018" name="Plant J.">
        <title>The Physcomitrella patens chromosome-scale assembly reveals moss genome structure and evolution.</title>
        <authorList>
            <person name="Lang D."/>
            <person name="Ullrich K.K."/>
            <person name="Murat F."/>
            <person name="Fuchs J."/>
            <person name="Jenkins J."/>
            <person name="Haas F.B."/>
            <person name="Piednoel M."/>
            <person name="Gundlach H."/>
            <person name="Van Bel M."/>
            <person name="Meyberg R."/>
            <person name="Vives C."/>
            <person name="Morata J."/>
            <person name="Symeonidi A."/>
            <person name="Hiss M."/>
            <person name="Muchero W."/>
            <person name="Kamisugi Y."/>
            <person name="Saleh O."/>
            <person name="Blanc G."/>
            <person name="Decker E.L."/>
            <person name="van Gessel N."/>
            <person name="Grimwood J."/>
            <person name="Hayes R.D."/>
            <person name="Graham S.W."/>
            <person name="Gunter L.E."/>
            <person name="McDaniel S.F."/>
            <person name="Hoernstein S.N.W."/>
            <person name="Larsson A."/>
            <person name="Li F.W."/>
            <person name="Perroud P.F."/>
            <person name="Phillips J."/>
            <person name="Ranjan P."/>
            <person name="Rokshar D.S."/>
            <person name="Rothfels C.J."/>
            <person name="Schneider L."/>
            <person name="Shu S."/>
            <person name="Stevenson D.W."/>
            <person name="Thummler F."/>
            <person name="Tillich M."/>
            <person name="Villarreal Aguilar J.C."/>
            <person name="Widiez T."/>
            <person name="Wong G.K."/>
            <person name="Wymore A."/>
            <person name="Zhang Y."/>
            <person name="Zimmer A.D."/>
            <person name="Quatrano R.S."/>
            <person name="Mayer K.F.X."/>
            <person name="Goodstein D."/>
            <person name="Casacuberta J.M."/>
            <person name="Vandepoele K."/>
            <person name="Reski R."/>
            <person name="Cuming A.C."/>
            <person name="Tuskan G.A."/>
            <person name="Maumus F."/>
            <person name="Salse J."/>
            <person name="Schmutz J."/>
            <person name="Rensing S.A."/>
        </authorList>
    </citation>
    <scope>NUCLEOTIDE SEQUENCE [LARGE SCALE GENOMIC DNA]</scope>
    <source>
        <strain evidence="4 5">cv. Gransden 2004</strain>
    </source>
</reference>
<reference evidence="4" key="3">
    <citation type="submission" date="2020-12" db="UniProtKB">
        <authorList>
            <consortium name="EnsemblPlants"/>
        </authorList>
    </citation>
    <scope>IDENTIFICATION</scope>
</reference>
<sequence>MAAMESLRLALDPFPALVASAPPSKVDRQLREVAAALTALLASEQEMDEVLQERQAVQDAVLLLLDTFCRAHAEDHMSDHTKLGSWRLPYVAMLHSYSFLHLPLIRHLEMLLHSSGASLGPVQCSALSAFVLFMNPFHILPKDVTVDVDQVDSNSKDFKHSTSPSSKDSMDGIEIANNSPNRELKSTMKEKQVGKCRVKALFEWRWEACFKAETSALKSAYKVGHDCQVRSEGSESGRNAAECMKNLSAESTVAGDHWMNQFYSAFATDNEKNILWATRFAASYLRNVVVYWEHIMFDKGTNETWLLTDLALQLKNITLVGPIFVAFVPQNMVIFLIWLQQRLDFANVFEQSSESAWLKKALALCETVLASPLGVLLRSTKVPLSLSKFFEMELRIGWKEWVLSKSRLLFLRYVTWRCTTSGAYEYFRWGLLWKDYGGDRARACLALTAVFLTSQCPNNVESRLIEGHLLRVGSFRKSADDMQKSSWSGTKKQCVRADTPDTQDVPYCMWLKESEPNPAEVHVLQIILELASKLDPQHGPWLLEVAFDCLNNQARMEDAILMHCDACTYAHKCKSKHYNPGVCSAYRLKSCIAALPPSHYLSHESLHKMEKVFKFCWLGDGPFSSDFAGQVLSSFHNSSTTTMFLKAENEWNTLLLAAWVRFFDVVGPHILNLHHMIGDFELGSILKHLHATQQFLTSNSKSVSVDTDGFKAAAIAMPQLAAVTMIEALLTASSSTSFILKEGYLAKLATVASQRQHEVSVRTLDILRKVTGGPREQEACSHKDQTTVSDDSTSLFLKSLLFKLVDLLSVAAIPNSDLIIKKWTALEYKRKWVSDYTPLQKEPRGGRNSTNVSLESLELEFEERIDNPLRTIWDILLGWVVTLIRLSPDSTSSLLTSAKVSNVSPLGETSVQGPGIQATGLKALTLSIVVAGLPRDTVTSLLQSKSTKASWILLLAQMRLGLDEGFSQLFLGNVKPLNCNSSVIKAEMDFHLLRLQGIIQESV</sequence>
<organism evidence="3">
    <name type="scientific">Physcomitrium patens</name>
    <name type="common">Spreading-leaved earth moss</name>
    <name type="synonym">Physcomitrella patens</name>
    <dbReference type="NCBI Taxonomy" id="3218"/>
    <lineage>
        <taxon>Eukaryota</taxon>
        <taxon>Viridiplantae</taxon>
        <taxon>Streptophyta</taxon>
        <taxon>Embryophyta</taxon>
        <taxon>Bryophyta</taxon>
        <taxon>Bryophytina</taxon>
        <taxon>Bryopsida</taxon>
        <taxon>Funariidae</taxon>
        <taxon>Funariales</taxon>
        <taxon>Funariaceae</taxon>
        <taxon>Physcomitrium</taxon>
    </lineage>
</organism>
<dbReference type="GeneID" id="112292175"/>
<evidence type="ECO:0000313" key="3">
    <source>
        <dbReference type="EMBL" id="PNR39319.1"/>
    </source>
</evidence>
<accession>A0A2K1JCS9</accession>
<dbReference type="Proteomes" id="UP000006727">
    <property type="component" value="Chromosome 15"/>
</dbReference>